<name>A0A6A5BQV9_NAEFO</name>
<dbReference type="InterPro" id="IPR044926">
    <property type="entry name" value="RGS_subdomain_2"/>
</dbReference>
<feature type="compositionally biased region" description="Low complexity" evidence="1">
    <location>
        <begin position="750"/>
        <end position="765"/>
    </location>
</feature>
<gene>
    <name evidence="3" type="ORF">FDP41_003745</name>
</gene>
<dbReference type="VEuPathDB" id="AmoebaDB:FDP41_003745"/>
<feature type="compositionally biased region" description="Low complexity" evidence="1">
    <location>
        <begin position="62"/>
        <end position="144"/>
    </location>
</feature>
<proteinExistence type="predicted"/>
<feature type="compositionally biased region" description="Polar residues" evidence="1">
    <location>
        <begin position="737"/>
        <end position="749"/>
    </location>
</feature>
<feature type="domain" description="RGS" evidence="2">
    <location>
        <begin position="535"/>
        <end position="684"/>
    </location>
</feature>
<dbReference type="PANTHER" id="PTHR10845">
    <property type="entry name" value="REGULATOR OF G PROTEIN SIGNALING"/>
    <property type="match status" value="1"/>
</dbReference>
<feature type="region of interest" description="Disordered" evidence="1">
    <location>
        <begin position="863"/>
        <end position="896"/>
    </location>
</feature>
<dbReference type="RefSeq" id="XP_044561805.1">
    <property type="nucleotide sequence ID" value="XM_044707083.1"/>
</dbReference>
<evidence type="ECO:0000256" key="1">
    <source>
        <dbReference type="SAM" id="MobiDB-lite"/>
    </source>
</evidence>
<feature type="region of interest" description="Disordered" evidence="1">
    <location>
        <begin position="497"/>
        <end position="529"/>
    </location>
</feature>
<accession>A0A6A5BQV9</accession>
<evidence type="ECO:0000313" key="4">
    <source>
        <dbReference type="Proteomes" id="UP000444721"/>
    </source>
</evidence>
<dbReference type="InterPro" id="IPR036305">
    <property type="entry name" value="RGS_sf"/>
</dbReference>
<comment type="caution">
    <text evidence="3">The sequence shown here is derived from an EMBL/GenBank/DDBJ whole genome shotgun (WGS) entry which is preliminary data.</text>
</comment>
<dbReference type="Pfam" id="PF00615">
    <property type="entry name" value="RGS"/>
    <property type="match status" value="1"/>
</dbReference>
<organism evidence="3 4">
    <name type="scientific">Naegleria fowleri</name>
    <name type="common">Brain eating amoeba</name>
    <dbReference type="NCBI Taxonomy" id="5763"/>
    <lineage>
        <taxon>Eukaryota</taxon>
        <taxon>Discoba</taxon>
        <taxon>Heterolobosea</taxon>
        <taxon>Tetramitia</taxon>
        <taxon>Eutetramitia</taxon>
        <taxon>Vahlkampfiidae</taxon>
        <taxon>Naegleria</taxon>
    </lineage>
</organism>
<dbReference type="SUPFAM" id="SSF48097">
    <property type="entry name" value="Regulator of G-protein signaling, RGS"/>
    <property type="match status" value="1"/>
</dbReference>
<protein>
    <recommendedName>
        <fullName evidence="2">RGS domain-containing protein</fullName>
    </recommendedName>
</protein>
<dbReference type="VEuPathDB" id="AmoebaDB:NF0077830"/>
<sequence length="1007" mass="113067">MIRPQHPLKCPSHHHSIHIHTNNTKTLLQHFQPESEEGIPHQKFLSFKKASKFTLSRPPLPQQQQQQQQQHFHLSSQQHVAPSNSCSFSKKTTTSSNEDLSNNKNNTTTTTTNNHKNNHNNNNNTKNTESPTNNNLSTPNSKKNIPIGRSNTIIELLKQEEERLTQLNNCELDPEEKKKSMFDKRRSRAIFRSNAENPSETFDFSQLDQHFRAISQSTSTSCGIPDQQVAANASRCYPVRQETLPPPNDTSDINTQKCSISAKIDHTQEKRMANINISSLYDSRDYDNEFSTSSSCYSPTVVTIVHRSNGSTQRSPLIQQNVERLVRSDASYSSPGSSDYAEGASDVAVVDDDDDEEDYDDPFHDFEEYDDDDECVYGDFDEYDDDSKPTFIRSVVSLNDRPSSPLVMIQQNEQFEDEERLFERRRRVSTLNSPEHKLSFSRSSSGSCSAPSEDTCRILSEIHSKQELSEMISHLSPNTTTSSASLSSLNATVALVSSPGKSSSRGSGSPLLIMRRPSQKSIHGGRRKSKATSFTVTSIMADEQLKEIFFQFLTEIHNTELVTFLQEEESFRLGCINAVVNDVPSLLLEYETALQKASKIFEKYIKVGSIQELNLSGETRNIMQHRMESLLTPHERNKGVNGRLQLSEWISPNIFEIVTTEVNISLKNHIIPLFLESSAFENYLLRKHIQDNTVSNLRGKNKVQRMLGFYIPENAKDNIVVSGPTVAIGGNAINKQQQPLLSPNKQPNMSTSFSSSLDTSGNNSSMNEHNSKKKKSFAALFAQHGSPVNAFDVESDFNFDPSLVNKPQQTQTHSQSLNKFKKWILGKKSHSSSTTTTTTAAVIDSNNSKLIIANPTHAQLASLSSPNLKTPLNDTHVSPSNNKKSSTTPSLPHIPPNINITPEISSLLNDGIVFIKVHTKRRGNIRILEINIDKMSMLSEQDKNLALELKHVLLTHTDALNPFDKLPHLREFLQTKISVQAQKNWEEINEDCIIKVKSPASSNFYKL</sequence>
<evidence type="ECO:0000313" key="3">
    <source>
        <dbReference type="EMBL" id="KAF0977092.1"/>
    </source>
</evidence>
<dbReference type="InterPro" id="IPR016137">
    <property type="entry name" value="RGS"/>
</dbReference>
<dbReference type="AlphaFoldDB" id="A0A6A5BQV9"/>
<reference evidence="3 4" key="1">
    <citation type="journal article" date="2019" name="Sci. Rep.">
        <title>Nanopore sequencing improves the draft genome of the human pathogenic amoeba Naegleria fowleri.</title>
        <authorList>
            <person name="Liechti N."/>
            <person name="Schurch N."/>
            <person name="Bruggmann R."/>
            <person name="Wittwer M."/>
        </authorList>
    </citation>
    <scope>NUCLEOTIDE SEQUENCE [LARGE SCALE GENOMIC DNA]</scope>
    <source>
        <strain evidence="3 4">ATCC 30894</strain>
    </source>
</reference>
<evidence type="ECO:0000259" key="2">
    <source>
        <dbReference type="PROSITE" id="PS50132"/>
    </source>
</evidence>
<feature type="compositionally biased region" description="Low complexity" evidence="1">
    <location>
        <begin position="497"/>
        <end position="509"/>
    </location>
</feature>
<dbReference type="SMART" id="SM00315">
    <property type="entry name" value="RGS"/>
    <property type="match status" value="1"/>
</dbReference>
<dbReference type="PROSITE" id="PS50132">
    <property type="entry name" value="RGS"/>
    <property type="match status" value="1"/>
</dbReference>
<dbReference type="VEuPathDB" id="AmoebaDB:NfTy_064700"/>
<dbReference type="Proteomes" id="UP000444721">
    <property type="component" value="Unassembled WGS sequence"/>
</dbReference>
<keyword evidence="4" id="KW-1185">Reference proteome</keyword>
<feature type="region of interest" description="Disordered" evidence="1">
    <location>
        <begin position="737"/>
        <end position="771"/>
    </location>
</feature>
<dbReference type="OrthoDB" id="10442761at2759"/>
<dbReference type="Gene3D" id="1.10.167.10">
    <property type="entry name" value="Regulator of G-protein Signalling 4, domain 2"/>
    <property type="match status" value="1"/>
</dbReference>
<dbReference type="EMBL" id="VFQX01000035">
    <property type="protein sequence ID" value="KAF0977092.1"/>
    <property type="molecule type" value="Genomic_DNA"/>
</dbReference>
<feature type="region of interest" description="Disordered" evidence="1">
    <location>
        <begin position="55"/>
        <end position="146"/>
    </location>
</feature>
<dbReference type="GeneID" id="68110963"/>
<feature type="compositionally biased region" description="Polar residues" evidence="1">
    <location>
        <begin position="863"/>
        <end position="890"/>
    </location>
</feature>
<dbReference type="PANTHER" id="PTHR10845:SF192">
    <property type="entry name" value="DOUBLE HIT, ISOFORM B"/>
    <property type="match status" value="1"/>
</dbReference>